<dbReference type="PANTHER" id="PTHR24365:SF541">
    <property type="entry name" value="PROTEIN TOLL-RELATED"/>
    <property type="match status" value="1"/>
</dbReference>
<feature type="transmembrane region" description="Helical" evidence="6">
    <location>
        <begin position="209"/>
        <end position="231"/>
    </location>
</feature>
<dbReference type="InterPro" id="IPR032675">
    <property type="entry name" value="LRR_dom_sf"/>
</dbReference>
<name>A0AAV4Q0B2_9ARAC</name>
<feature type="domain" description="TIR" evidence="7">
    <location>
        <begin position="259"/>
        <end position="395"/>
    </location>
</feature>
<dbReference type="InterPro" id="IPR035897">
    <property type="entry name" value="Toll_tir_struct_dom_sf"/>
</dbReference>
<evidence type="ECO:0000313" key="9">
    <source>
        <dbReference type="Proteomes" id="UP001054837"/>
    </source>
</evidence>
<evidence type="ECO:0000256" key="1">
    <source>
        <dbReference type="ARBA" id="ARBA00004167"/>
    </source>
</evidence>
<dbReference type="PRINTS" id="PR01537">
    <property type="entry name" value="INTRLKN1R1F"/>
</dbReference>
<dbReference type="EMBL" id="BPLQ01003632">
    <property type="protein sequence ID" value="GIY01971.1"/>
    <property type="molecule type" value="Genomic_DNA"/>
</dbReference>
<dbReference type="SMART" id="SM00255">
    <property type="entry name" value="TIR"/>
    <property type="match status" value="1"/>
</dbReference>
<dbReference type="Proteomes" id="UP001054837">
    <property type="component" value="Unassembled WGS sequence"/>
</dbReference>
<evidence type="ECO:0000256" key="4">
    <source>
        <dbReference type="ARBA" id="ARBA00022989"/>
    </source>
</evidence>
<keyword evidence="5 6" id="KW-0472">Membrane</keyword>
<dbReference type="FunFam" id="3.40.50.10140:FF:000026">
    <property type="entry name" value="Toll-like receptor 2"/>
    <property type="match status" value="1"/>
</dbReference>
<keyword evidence="3" id="KW-0732">Signal</keyword>
<organism evidence="8 9">
    <name type="scientific">Caerostris darwini</name>
    <dbReference type="NCBI Taxonomy" id="1538125"/>
    <lineage>
        <taxon>Eukaryota</taxon>
        <taxon>Metazoa</taxon>
        <taxon>Ecdysozoa</taxon>
        <taxon>Arthropoda</taxon>
        <taxon>Chelicerata</taxon>
        <taxon>Arachnida</taxon>
        <taxon>Araneae</taxon>
        <taxon>Araneomorphae</taxon>
        <taxon>Entelegynae</taxon>
        <taxon>Araneoidea</taxon>
        <taxon>Araneidae</taxon>
        <taxon>Caerostris</taxon>
    </lineage>
</organism>
<evidence type="ECO:0000259" key="7">
    <source>
        <dbReference type="PROSITE" id="PS50104"/>
    </source>
</evidence>
<dbReference type="Gene3D" id="3.40.50.10140">
    <property type="entry name" value="Toll/interleukin-1 receptor homology (TIR) domain"/>
    <property type="match status" value="1"/>
</dbReference>
<evidence type="ECO:0000313" key="8">
    <source>
        <dbReference type="EMBL" id="GIY01971.1"/>
    </source>
</evidence>
<comment type="caution">
    <text evidence="8">The sequence shown here is derived from an EMBL/GenBank/DDBJ whole genome shotgun (WGS) entry which is preliminary data.</text>
</comment>
<dbReference type="GO" id="GO:0045087">
    <property type="term" value="P:innate immune response"/>
    <property type="evidence" value="ECO:0007669"/>
    <property type="project" value="TreeGrafter"/>
</dbReference>
<dbReference type="AlphaFoldDB" id="A0AAV4Q0B2"/>
<dbReference type="Pfam" id="PF01582">
    <property type="entry name" value="TIR"/>
    <property type="match status" value="1"/>
</dbReference>
<dbReference type="Gene3D" id="3.80.10.10">
    <property type="entry name" value="Ribonuclease Inhibitor"/>
    <property type="match status" value="1"/>
</dbReference>
<accession>A0AAV4Q0B2</accession>
<dbReference type="GO" id="GO:0005886">
    <property type="term" value="C:plasma membrane"/>
    <property type="evidence" value="ECO:0007669"/>
    <property type="project" value="TreeGrafter"/>
</dbReference>
<proteinExistence type="predicted"/>
<dbReference type="InterPro" id="IPR000157">
    <property type="entry name" value="TIR_dom"/>
</dbReference>
<keyword evidence="4 6" id="KW-1133">Transmembrane helix</keyword>
<dbReference type="SUPFAM" id="SSF52058">
    <property type="entry name" value="L domain-like"/>
    <property type="match status" value="1"/>
</dbReference>
<comment type="subcellular location">
    <subcellularLocation>
        <location evidence="1">Membrane</location>
        <topology evidence="1">Single-pass membrane protein</topology>
    </subcellularLocation>
</comment>
<sequence>MLPFLQFLNSTERLTTDEGLCTPSQNGTAPVSPPARCPAPCRCSRTNDNIIFADCSSSGLTNLPPFFTEEQNSTVLEIFLPRANNGMPYVIQAEIEGLNLSNNKIQSLEEARLPKRTRFLFLDHNLIRKLPVSLLESLEFLTRVTLSNNPWTCDCTALYFKKWVVSKSILVLDMNEAGCGPDMPNNPGLAERAILLLPDRELCPGNTGLYISLGFGVVIFFLVVAGGIIAWTRYKMNVKVWFYSHGLTWVKEKDIDRDKEFDAFISFSHKDQDLVIQELIEVIEQKDLDIRLCLHYKHFLPGEFVQSNIMRAVECSKRTVLVLSRNFLESEWCLLEFSAAHTQTLKDHVPRIIVIKLPDLPKDEELPKEIQLYLKNTTYLTWGEKHFWNKLLYILPRSESVPKPKFRDDARLQIPMTDLSA</sequence>
<keyword evidence="2 6" id="KW-0812">Transmembrane</keyword>
<dbReference type="GO" id="GO:0007165">
    <property type="term" value="P:signal transduction"/>
    <property type="evidence" value="ECO:0007669"/>
    <property type="project" value="InterPro"/>
</dbReference>
<dbReference type="SUPFAM" id="SSF52200">
    <property type="entry name" value="Toll/Interleukin receptor TIR domain"/>
    <property type="match status" value="1"/>
</dbReference>
<dbReference type="PROSITE" id="PS50104">
    <property type="entry name" value="TIR"/>
    <property type="match status" value="1"/>
</dbReference>
<gene>
    <name evidence="8" type="primary">Tl</name>
    <name evidence="8" type="ORF">CDAR_297991</name>
</gene>
<reference evidence="8 9" key="1">
    <citation type="submission" date="2021-06" db="EMBL/GenBank/DDBJ databases">
        <title>Caerostris darwini draft genome.</title>
        <authorList>
            <person name="Kono N."/>
            <person name="Arakawa K."/>
        </authorList>
    </citation>
    <scope>NUCLEOTIDE SEQUENCE [LARGE SCALE GENOMIC DNA]</scope>
</reference>
<evidence type="ECO:0000256" key="2">
    <source>
        <dbReference type="ARBA" id="ARBA00022692"/>
    </source>
</evidence>
<dbReference type="PANTHER" id="PTHR24365">
    <property type="entry name" value="TOLL-LIKE RECEPTOR"/>
    <property type="match status" value="1"/>
</dbReference>
<evidence type="ECO:0000256" key="5">
    <source>
        <dbReference type="ARBA" id="ARBA00023136"/>
    </source>
</evidence>
<dbReference type="GO" id="GO:0038023">
    <property type="term" value="F:signaling receptor activity"/>
    <property type="evidence" value="ECO:0007669"/>
    <property type="project" value="TreeGrafter"/>
</dbReference>
<evidence type="ECO:0000256" key="6">
    <source>
        <dbReference type="SAM" id="Phobius"/>
    </source>
</evidence>
<evidence type="ECO:0000256" key="3">
    <source>
        <dbReference type="ARBA" id="ARBA00022729"/>
    </source>
</evidence>
<protein>
    <submittedName>
        <fullName evidence="8">Protein toll</fullName>
    </submittedName>
</protein>
<keyword evidence="9" id="KW-1185">Reference proteome</keyword>